<reference evidence="2 3" key="1">
    <citation type="submission" date="2014-04" db="EMBL/GenBank/DDBJ databases">
        <authorList>
            <consortium name="DOE Joint Genome Institute"/>
            <person name="Kuo A."/>
            <person name="Kohler A."/>
            <person name="Nagy L.G."/>
            <person name="Floudas D."/>
            <person name="Copeland A."/>
            <person name="Barry K.W."/>
            <person name="Cichocki N."/>
            <person name="Veneault-Fourrey C."/>
            <person name="LaButti K."/>
            <person name="Lindquist E.A."/>
            <person name="Lipzen A."/>
            <person name="Lundell T."/>
            <person name="Morin E."/>
            <person name="Murat C."/>
            <person name="Sun H."/>
            <person name="Tunlid A."/>
            <person name="Henrissat B."/>
            <person name="Grigoriev I.V."/>
            <person name="Hibbett D.S."/>
            <person name="Martin F."/>
            <person name="Nordberg H.P."/>
            <person name="Cantor M.N."/>
            <person name="Hua S.X."/>
        </authorList>
    </citation>
    <scope>NUCLEOTIDE SEQUENCE [LARGE SCALE GENOMIC DNA]</scope>
    <source>
        <strain evidence="2 3">LaAM-08-1</strain>
    </source>
</reference>
<protein>
    <submittedName>
        <fullName evidence="2">Uncharacterized protein</fullName>
    </submittedName>
</protein>
<organism evidence="2 3">
    <name type="scientific">Laccaria amethystina LaAM-08-1</name>
    <dbReference type="NCBI Taxonomy" id="1095629"/>
    <lineage>
        <taxon>Eukaryota</taxon>
        <taxon>Fungi</taxon>
        <taxon>Dikarya</taxon>
        <taxon>Basidiomycota</taxon>
        <taxon>Agaricomycotina</taxon>
        <taxon>Agaricomycetes</taxon>
        <taxon>Agaricomycetidae</taxon>
        <taxon>Agaricales</taxon>
        <taxon>Agaricineae</taxon>
        <taxon>Hydnangiaceae</taxon>
        <taxon>Laccaria</taxon>
    </lineage>
</organism>
<accession>A0A0C9WXS8</accession>
<dbReference type="Proteomes" id="UP000054477">
    <property type="component" value="Unassembled WGS sequence"/>
</dbReference>
<gene>
    <name evidence="2" type="ORF">K443DRAFT_130742</name>
</gene>
<reference evidence="3" key="2">
    <citation type="submission" date="2015-01" db="EMBL/GenBank/DDBJ databases">
        <title>Evolutionary Origins and Diversification of the Mycorrhizal Mutualists.</title>
        <authorList>
            <consortium name="DOE Joint Genome Institute"/>
            <consortium name="Mycorrhizal Genomics Consortium"/>
            <person name="Kohler A."/>
            <person name="Kuo A."/>
            <person name="Nagy L.G."/>
            <person name="Floudas D."/>
            <person name="Copeland A."/>
            <person name="Barry K.W."/>
            <person name="Cichocki N."/>
            <person name="Veneault-Fourrey C."/>
            <person name="LaButti K."/>
            <person name="Lindquist E.A."/>
            <person name="Lipzen A."/>
            <person name="Lundell T."/>
            <person name="Morin E."/>
            <person name="Murat C."/>
            <person name="Riley R."/>
            <person name="Ohm R."/>
            <person name="Sun H."/>
            <person name="Tunlid A."/>
            <person name="Henrissat B."/>
            <person name="Grigoriev I.V."/>
            <person name="Hibbett D.S."/>
            <person name="Martin F."/>
        </authorList>
    </citation>
    <scope>NUCLEOTIDE SEQUENCE [LARGE SCALE GENOMIC DNA]</scope>
    <source>
        <strain evidence="3">LaAM-08-1</strain>
    </source>
</reference>
<evidence type="ECO:0000313" key="2">
    <source>
        <dbReference type="EMBL" id="KIK04530.1"/>
    </source>
</evidence>
<keyword evidence="3" id="KW-1185">Reference proteome</keyword>
<feature type="region of interest" description="Disordered" evidence="1">
    <location>
        <begin position="23"/>
        <end position="63"/>
    </location>
</feature>
<evidence type="ECO:0000256" key="1">
    <source>
        <dbReference type="SAM" id="MobiDB-lite"/>
    </source>
</evidence>
<dbReference type="OrthoDB" id="2669263at2759"/>
<proteinExistence type="predicted"/>
<feature type="region of interest" description="Disordered" evidence="1">
    <location>
        <begin position="135"/>
        <end position="155"/>
    </location>
</feature>
<dbReference type="EMBL" id="KN838568">
    <property type="protein sequence ID" value="KIK04530.1"/>
    <property type="molecule type" value="Genomic_DNA"/>
</dbReference>
<dbReference type="HOGENOM" id="CLU_084262_0_0_1"/>
<sequence length="288" mass="31855">MTSATQKNNRTVAAPETLEVRYVDIPNPQKKSRRSLAASPVASNGGLSHPGKRKSRTKSRRTITTAFVLPSTELPPVPKVDDGQIVSFVRHQMNRFKFEMIWDEVTEMNVAAHGSLECAVWASEMHEAEAKEGLKNAPADGAEYGSIGRKPKPGEEVTAARLGPDLLIRVWPGDLNDCFAFDFVNSQGQYIRAPEDIEIYSMPSGLGLSAPVRSIEASIKFTANAFLNQGINEGKFKPDLNWETYVIPQGTTLRIMQRGHEDRFLTIPSRVMNPANILVLQPWAPTRG</sequence>
<feature type="compositionally biased region" description="Basic residues" evidence="1">
    <location>
        <begin position="50"/>
        <end position="61"/>
    </location>
</feature>
<dbReference type="AlphaFoldDB" id="A0A0C9WXS8"/>
<evidence type="ECO:0000313" key="3">
    <source>
        <dbReference type="Proteomes" id="UP000054477"/>
    </source>
</evidence>
<name>A0A0C9WXS8_9AGAR</name>